<dbReference type="KEGG" id="ang:An16g09255"/>
<organism evidence="1">
    <name type="scientific">Aspergillus niger</name>
    <dbReference type="NCBI Taxonomy" id="5061"/>
    <lineage>
        <taxon>Eukaryota</taxon>
        <taxon>Fungi</taxon>
        <taxon>Dikarya</taxon>
        <taxon>Ascomycota</taxon>
        <taxon>Pezizomycotina</taxon>
        <taxon>Eurotiomycetes</taxon>
        <taxon>Eurotiomycetidae</taxon>
        <taxon>Eurotiales</taxon>
        <taxon>Aspergillaceae</taxon>
        <taxon>Aspergillus</taxon>
        <taxon>Aspergillus subgen. Circumdati</taxon>
    </lineage>
</organism>
<evidence type="ECO:0000313" key="1">
    <source>
        <dbReference type="RefSeq" id="XP_059604947.1"/>
    </source>
</evidence>
<dbReference type="GeneID" id="84593548"/>
<proteinExistence type="predicted"/>
<name>A0AAJ8BW04_ASPNG</name>
<reference evidence="1" key="2">
    <citation type="submission" date="2025-08" db="UniProtKB">
        <authorList>
            <consortium name="RefSeq"/>
        </authorList>
    </citation>
    <scope>IDENTIFICATION</scope>
</reference>
<sequence length="60" mass="7206">MTGYKIAKVIYENFIYELRYYHNALVSDCMSRMLNQSISPLKRLSVFPSLLLDFREWKLV</sequence>
<gene>
    <name evidence="1" type="ORF">An16g09255</name>
</gene>
<dbReference type="AlphaFoldDB" id="A0AAJ8BW04"/>
<accession>A0AAJ8BW04</accession>
<protein>
    <submittedName>
        <fullName evidence="1">Uncharacterized protein</fullName>
    </submittedName>
</protein>
<reference evidence="1" key="1">
    <citation type="submission" date="2025-02" db="EMBL/GenBank/DDBJ databases">
        <authorList>
            <consortium name="NCBI Genome Project"/>
        </authorList>
    </citation>
    <scope>NUCLEOTIDE SEQUENCE</scope>
</reference>
<dbReference type="VEuPathDB" id="FungiDB:An16g09255"/>
<dbReference type="RefSeq" id="XP_059604947.1">
    <property type="nucleotide sequence ID" value="XM_059745382.1"/>
</dbReference>